<dbReference type="EMBL" id="FCOL02000085">
    <property type="protein sequence ID" value="SAL82930.1"/>
    <property type="molecule type" value="Genomic_DNA"/>
</dbReference>
<dbReference type="InterPro" id="IPR050194">
    <property type="entry name" value="Glycosyltransferase_grp1"/>
</dbReference>
<dbReference type="PANTHER" id="PTHR45947">
    <property type="entry name" value="SULFOQUINOVOSYL TRANSFERASE SQD2"/>
    <property type="match status" value="1"/>
</dbReference>
<dbReference type="PANTHER" id="PTHR45947:SF13">
    <property type="entry name" value="TRANSFERASE"/>
    <property type="match status" value="1"/>
</dbReference>
<dbReference type="SUPFAM" id="SSF53756">
    <property type="entry name" value="UDP-Glycosyltransferase/glycogen phosphorylase"/>
    <property type="match status" value="1"/>
</dbReference>
<dbReference type="OrthoDB" id="267270at2"/>
<dbReference type="AlphaFoldDB" id="A0A158KQS0"/>
<protein>
    <submittedName>
        <fullName evidence="1">Sugar transferase</fullName>
    </submittedName>
</protein>
<evidence type="ECO:0000313" key="1">
    <source>
        <dbReference type="EMBL" id="SAL82930.1"/>
    </source>
</evidence>
<sequence>MHASVFRETPQRADGCPKRSSIAKLAWHAIDGHNVIMARKLRKVIAREKPDVVNTSNLSCLSVNLWRVAHAAGLPVAHTARDYYLMCPSATMLSKNESCERQCTLCACLASHKRTASRQVDIAIGVSRFVLQKHLDNGFFAKASSTNVIGDCYLPEPSSTSNANARASNDSVRLGMLGRISPEKGIELLIDELLADCSLDWTLTIGGTGELGYVHSLTSRYADPRVRFVGHVDALAFLSDIDVLVVPSKSNEPFGRVIVEAYALGIPVVGANTGGIPR</sequence>
<comment type="caution">
    <text evidence="1">The sequence shown here is derived from an EMBL/GenBank/DDBJ whole genome shotgun (WGS) entry which is preliminary data.</text>
</comment>
<dbReference type="RefSeq" id="WP_087659946.1">
    <property type="nucleotide sequence ID" value="NZ_FCOL02000085.1"/>
</dbReference>
<dbReference type="Gene3D" id="3.40.50.2000">
    <property type="entry name" value="Glycogen Phosphorylase B"/>
    <property type="match status" value="2"/>
</dbReference>
<keyword evidence="2" id="KW-1185">Reference proteome</keyword>
<dbReference type="GO" id="GO:0016757">
    <property type="term" value="F:glycosyltransferase activity"/>
    <property type="evidence" value="ECO:0007669"/>
    <property type="project" value="TreeGrafter"/>
</dbReference>
<proteinExistence type="predicted"/>
<dbReference type="Proteomes" id="UP000054925">
    <property type="component" value="Unassembled WGS sequence"/>
</dbReference>
<reference evidence="1" key="1">
    <citation type="submission" date="2016-01" db="EMBL/GenBank/DDBJ databases">
        <authorList>
            <person name="Peeters C."/>
        </authorList>
    </citation>
    <scope>NUCLEOTIDE SEQUENCE [LARGE SCALE GENOMIC DNA]</scope>
    <source>
        <strain evidence="1">LMG 22937</strain>
    </source>
</reference>
<dbReference type="Pfam" id="PF13692">
    <property type="entry name" value="Glyco_trans_1_4"/>
    <property type="match status" value="1"/>
</dbReference>
<keyword evidence="1" id="KW-0808">Transferase</keyword>
<organism evidence="1 2">
    <name type="scientific">Caballeronia terrestris</name>
    <dbReference type="NCBI Taxonomy" id="1226301"/>
    <lineage>
        <taxon>Bacteria</taxon>
        <taxon>Pseudomonadati</taxon>
        <taxon>Pseudomonadota</taxon>
        <taxon>Betaproteobacteria</taxon>
        <taxon>Burkholderiales</taxon>
        <taxon>Burkholderiaceae</taxon>
        <taxon>Caballeronia</taxon>
    </lineage>
</organism>
<gene>
    <name evidence="1" type="ORF">AWB67_06265</name>
</gene>
<evidence type="ECO:0000313" key="2">
    <source>
        <dbReference type="Proteomes" id="UP000054925"/>
    </source>
</evidence>
<name>A0A158KQS0_9BURK</name>
<accession>A0A158KQS0</accession>